<dbReference type="Gene3D" id="1.10.3120.10">
    <property type="entry name" value="Trigger factor, C-terminal domain"/>
    <property type="match status" value="1"/>
</dbReference>
<dbReference type="InterPro" id="IPR008880">
    <property type="entry name" value="Trigger_fac_C"/>
</dbReference>
<dbReference type="Pfam" id="PF05698">
    <property type="entry name" value="Trigger_C"/>
    <property type="match status" value="1"/>
</dbReference>
<feature type="domain" description="Trigger factor ribosome-binding bacterial" evidence="10">
    <location>
        <begin position="1"/>
        <end position="129"/>
    </location>
</feature>
<proteinExistence type="inferred from homology"/>
<evidence type="ECO:0000256" key="4">
    <source>
        <dbReference type="ARBA" id="ARBA00013194"/>
    </source>
</evidence>
<gene>
    <name evidence="12" type="ORF">CO058_03125</name>
</gene>
<dbReference type="GO" id="GO:0051083">
    <property type="term" value="P:'de novo' cotranslational protein folding"/>
    <property type="evidence" value="ECO:0007669"/>
    <property type="project" value="TreeGrafter"/>
</dbReference>
<evidence type="ECO:0000256" key="1">
    <source>
        <dbReference type="ARBA" id="ARBA00000971"/>
    </source>
</evidence>
<evidence type="ECO:0000256" key="3">
    <source>
        <dbReference type="ARBA" id="ARBA00005464"/>
    </source>
</evidence>
<dbReference type="InterPro" id="IPR037041">
    <property type="entry name" value="Trigger_fac_C_sf"/>
</dbReference>
<keyword evidence="6" id="KW-0697">Rotamase</keyword>
<dbReference type="GO" id="GO:0044183">
    <property type="term" value="F:protein folding chaperone"/>
    <property type="evidence" value="ECO:0007669"/>
    <property type="project" value="TreeGrafter"/>
</dbReference>
<dbReference type="Gene3D" id="3.30.70.1050">
    <property type="entry name" value="Trigger factor ribosome-binding domain"/>
    <property type="match status" value="1"/>
</dbReference>
<dbReference type="InterPro" id="IPR036611">
    <property type="entry name" value="Trigger_fac_ribosome-bd_sf"/>
</dbReference>
<protein>
    <recommendedName>
        <fullName evidence="5">Trigger factor</fullName>
        <ecNumber evidence="4">5.2.1.8</ecNumber>
    </recommendedName>
    <alternativeName>
        <fullName evidence="9">PPIase</fullName>
    </alternativeName>
</protein>
<evidence type="ECO:0000256" key="6">
    <source>
        <dbReference type="ARBA" id="ARBA00023110"/>
    </source>
</evidence>
<dbReference type="InterPro" id="IPR005215">
    <property type="entry name" value="Trig_fac"/>
</dbReference>
<dbReference type="GO" id="GO:0043022">
    <property type="term" value="F:ribosome binding"/>
    <property type="evidence" value="ECO:0007669"/>
    <property type="project" value="TreeGrafter"/>
</dbReference>
<dbReference type="InterPro" id="IPR027304">
    <property type="entry name" value="Trigger_fact/SurA_dom_sf"/>
</dbReference>
<evidence type="ECO:0000259" key="11">
    <source>
        <dbReference type="Pfam" id="PF05698"/>
    </source>
</evidence>
<comment type="caution">
    <text evidence="12">The sequence shown here is derived from an EMBL/GenBank/DDBJ whole genome shotgun (WGS) entry which is preliminary data.</text>
</comment>
<evidence type="ECO:0000256" key="5">
    <source>
        <dbReference type="ARBA" id="ARBA00016902"/>
    </source>
</evidence>
<dbReference type="PANTHER" id="PTHR30560:SF3">
    <property type="entry name" value="TRIGGER FACTOR-LIKE PROTEIN TIG, CHLOROPLASTIC"/>
    <property type="match status" value="1"/>
</dbReference>
<evidence type="ECO:0000256" key="9">
    <source>
        <dbReference type="ARBA" id="ARBA00029986"/>
    </source>
</evidence>
<comment type="similarity">
    <text evidence="3">Belongs to the FKBP-type PPIase family. Tig subfamily.</text>
</comment>
<dbReference type="SUPFAM" id="SSF102735">
    <property type="entry name" value="Trigger factor ribosome-binding domain"/>
    <property type="match status" value="1"/>
</dbReference>
<comment type="catalytic activity">
    <reaction evidence="1">
        <text>[protein]-peptidylproline (omega=180) = [protein]-peptidylproline (omega=0)</text>
        <dbReference type="Rhea" id="RHEA:16237"/>
        <dbReference type="Rhea" id="RHEA-COMP:10747"/>
        <dbReference type="Rhea" id="RHEA-COMP:10748"/>
        <dbReference type="ChEBI" id="CHEBI:83833"/>
        <dbReference type="ChEBI" id="CHEBI:83834"/>
        <dbReference type="EC" id="5.2.1.8"/>
    </reaction>
</comment>
<dbReference type="EC" id="5.2.1.8" evidence="4"/>
<accession>A0A2M8EL96</accession>
<dbReference type="PANTHER" id="PTHR30560">
    <property type="entry name" value="TRIGGER FACTOR CHAPERONE AND PEPTIDYL-PROLYL CIS/TRANS ISOMERASE"/>
    <property type="match status" value="1"/>
</dbReference>
<evidence type="ECO:0000256" key="2">
    <source>
        <dbReference type="ARBA" id="ARBA00004496"/>
    </source>
</evidence>
<dbReference type="AlphaFoldDB" id="A0A2M8EL96"/>
<dbReference type="SUPFAM" id="SSF109998">
    <property type="entry name" value="Triger factor/SurA peptide-binding domain-like"/>
    <property type="match status" value="1"/>
</dbReference>
<dbReference type="GO" id="GO:0003755">
    <property type="term" value="F:peptidyl-prolyl cis-trans isomerase activity"/>
    <property type="evidence" value="ECO:0007669"/>
    <property type="project" value="UniProtKB-KW"/>
</dbReference>
<keyword evidence="7" id="KW-0143">Chaperone</keyword>
<evidence type="ECO:0000313" key="13">
    <source>
        <dbReference type="Proteomes" id="UP000229756"/>
    </source>
</evidence>
<dbReference type="Proteomes" id="UP000229756">
    <property type="component" value="Unassembled WGS sequence"/>
</dbReference>
<dbReference type="GO" id="GO:0015031">
    <property type="term" value="P:protein transport"/>
    <property type="evidence" value="ECO:0007669"/>
    <property type="project" value="InterPro"/>
</dbReference>
<name>A0A2M8EL96_UNCKA</name>
<dbReference type="GO" id="GO:0005737">
    <property type="term" value="C:cytoplasm"/>
    <property type="evidence" value="ECO:0007669"/>
    <property type="project" value="UniProtKB-SubCell"/>
</dbReference>
<organism evidence="12 13">
    <name type="scientific">candidate division WWE3 bacterium CG_4_9_14_0_2_um_filter_35_11</name>
    <dbReference type="NCBI Taxonomy" id="1975077"/>
    <lineage>
        <taxon>Bacteria</taxon>
        <taxon>Katanobacteria</taxon>
    </lineage>
</organism>
<dbReference type="EMBL" id="PFSJ01000024">
    <property type="protein sequence ID" value="PJC23480.1"/>
    <property type="molecule type" value="Genomic_DNA"/>
</dbReference>
<evidence type="ECO:0000259" key="10">
    <source>
        <dbReference type="Pfam" id="PF05697"/>
    </source>
</evidence>
<feature type="domain" description="Trigger factor C-terminal" evidence="11">
    <location>
        <begin position="134"/>
        <end position="267"/>
    </location>
</feature>
<dbReference type="GO" id="GO:0043335">
    <property type="term" value="P:protein unfolding"/>
    <property type="evidence" value="ECO:0007669"/>
    <property type="project" value="TreeGrafter"/>
</dbReference>
<comment type="subcellular location">
    <subcellularLocation>
        <location evidence="2">Cytoplasm</location>
    </subcellularLocation>
</comment>
<evidence type="ECO:0000256" key="8">
    <source>
        <dbReference type="ARBA" id="ARBA00023235"/>
    </source>
</evidence>
<sequence length="270" mass="30327">MQITIKKCENNTYKADVVIEKLKVVNAFNEALEHEAKDIEIKGFRKGKAPIDVVKKNIDQAKLRSHALNHILSDAYSNIVKENKLKPIVYPRFNISEFEDDKDLKFTVTIIEAPEIKLGDYKAEIAKIETKGKESPSVQQIIDAVLKCSEVKVAAELITEETDRMMSSLIDQLGRLGLTIDKYMESQSKTPQSLRDEYSKTAENNIKSDFLITEIAGEEGVIISDEEVEKTLSAIPDEASKKALSSPDQKLYIKAVLLKNKTIQKLAEAK</sequence>
<reference evidence="13" key="1">
    <citation type="submission" date="2017-09" db="EMBL/GenBank/DDBJ databases">
        <title>Depth-based differentiation of microbial function through sediment-hosted aquifers and enrichment of novel symbionts in the deep terrestrial subsurface.</title>
        <authorList>
            <person name="Probst A.J."/>
            <person name="Ladd B."/>
            <person name="Jarett J.K."/>
            <person name="Geller-Mcgrath D.E."/>
            <person name="Sieber C.M.K."/>
            <person name="Emerson J.B."/>
            <person name="Anantharaman K."/>
            <person name="Thomas B.C."/>
            <person name="Malmstrom R."/>
            <person name="Stieglmeier M."/>
            <person name="Klingl A."/>
            <person name="Woyke T."/>
            <person name="Ryan C.M."/>
            <person name="Banfield J.F."/>
        </authorList>
    </citation>
    <scope>NUCLEOTIDE SEQUENCE [LARGE SCALE GENOMIC DNA]</scope>
</reference>
<dbReference type="Pfam" id="PF05697">
    <property type="entry name" value="Trigger_N"/>
    <property type="match status" value="1"/>
</dbReference>
<evidence type="ECO:0000313" key="12">
    <source>
        <dbReference type="EMBL" id="PJC23480.1"/>
    </source>
</evidence>
<dbReference type="InterPro" id="IPR008881">
    <property type="entry name" value="Trigger_fac_ribosome-bd_bac"/>
</dbReference>
<keyword evidence="8" id="KW-0413">Isomerase</keyword>
<evidence type="ECO:0000256" key="7">
    <source>
        <dbReference type="ARBA" id="ARBA00023186"/>
    </source>
</evidence>